<evidence type="ECO:0000313" key="3">
    <source>
        <dbReference type="Proteomes" id="UP000499080"/>
    </source>
</evidence>
<accession>A0A4Y2MQP8</accession>
<dbReference type="Gene3D" id="3.30.420.10">
    <property type="entry name" value="Ribonuclease H-like superfamily/Ribonuclease H"/>
    <property type="match status" value="1"/>
</dbReference>
<proteinExistence type="predicted"/>
<dbReference type="InterPro" id="IPR012337">
    <property type="entry name" value="RNaseH-like_sf"/>
</dbReference>
<dbReference type="GO" id="GO:0003676">
    <property type="term" value="F:nucleic acid binding"/>
    <property type="evidence" value="ECO:0007669"/>
    <property type="project" value="InterPro"/>
</dbReference>
<dbReference type="AlphaFoldDB" id="A0A4Y2MQP8"/>
<keyword evidence="3" id="KW-1185">Reference proteome</keyword>
<sequence>MYWIQVEQRQCYSEDYETLAGVDRVRKNSSLYSFGPFLDDKGILRMGVRLEYSDFSSDEKHPFILPRDSSLTGLIVQDEHICMKHGGIATTLVKIRSRFWIPEGRQIVHKIIRRCLICRRYSAKSADQLTSQLPEDRIAQTPPFYSRGVDFAGPIYVKILEGMQKSYIVLFTCSTTRALHLERAPTMATESFLMAFRRFISRSGNCRIIYSENAKTFKKSNGELEEISRILLHDNFHDFICNQKITWEFILERGAWWGGFYERLVKYVKECLTKVLGRALLSFVELSTILTEVEAVEFSSLDLCLQ</sequence>
<gene>
    <name evidence="2" type="ORF">AVEN_180605_1</name>
</gene>
<evidence type="ECO:0000313" key="2">
    <source>
        <dbReference type="EMBL" id="GBN29478.1"/>
    </source>
</evidence>
<dbReference type="InterPro" id="IPR036397">
    <property type="entry name" value="RNaseH_sf"/>
</dbReference>
<dbReference type="OrthoDB" id="6020750at2759"/>
<name>A0A4Y2MQP8_ARAVE</name>
<reference evidence="2 3" key="1">
    <citation type="journal article" date="2019" name="Sci. Rep.">
        <title>Orb-weaving spider Araneus ventricosus genome elucidates the spidroin gene catalogue.</title>
        <authorList>
            <person name="Kono N."/>
            <person name="Nakamura H."/>
            <person name="Ohtoshi R."/>
            <person name="Moran D.A.P."/>
            <person name="Shinohara A."/>
            <person name="Yoshida Y."/>
            <person name="Fujiwara M."/>
            <person name="Mori M."/>
            <person name="Tomita M."/>
            <person name="Arakawa K."/>
        </authorList>
    </citation>
    <scope>NUCLEOTIDE SEQUENCE [LARGE SCALE GENOMIC DNA]</scope>
</reference>
<feature type="domain" description="Integrase zinc-binding" evidence="1">
    <location>
        <begin position="68"/>
        <end position="123"/>
    </location>
</feature>
<comment type="caution">
    <text evidence="2">The sequence shown here is derived from an EMBL/GenBank/DDBJ whole genome shotgun (WGS) entry which is preliminary data.</text>
</comment>
<dbReference type="PANTHER" id="PTHR47331">
    <property type="entry name" value="PHD-TYPE DOMAIN-CONTAINING PROTEIN"/>
    <property type="match status" value="1"/>
</dbReference>
<dbReference type="Proteomes" id="UP000499080">
    <property type="component" value="Unassembled WGS sequence"/>
</dbReference>
<dbReference type="EMBL" id="BGPR01007780">
    <property type="protein sequence ID" value="GBN29478.1"/>
    <property type="molecule type" value="Genomic_DNA"/>
</dbReference>
<dbReference type="SUPFAM" id="SSF53098">
    <property type="entry name" value="Ribonuclease H-like"/>
    <property type="match status" value="1"/>
</dbReference>
<evidence type="ECO:0000259" key="1">
    <source>
        <dbReference type="Pfam" id="PF17921"/>
    </source>
</evidence>
<dbReference type="InterPro" id="IPR041588">
    <property type="entry name" value="Integrase_H2C2"/>
</dbReference>
<protein>
    <recommendedName>
        <fullName evidence="1">Integrase zinc-binding domain-containing protein</fullName>
    </recommendedName>
</protein>
<dbReference type="Pfam" id="PF17921">
    <property type="entry name" value="Integrase_H2C2"/>
    <property type="match status" value="1"/>
</dbReference>
<organism evidence="2 3">
    <name type="scientific">Araneus ventricosus</name>
    <name type="common">Orbweaver spider</name>
    <name type="synonym">Epeira ventricosa</name>
    <dbReference type="NCBI Taxonomy" id="182803"/>
    <lineage>
        <taxon>Eukaryota</taxon>
        <taxon>Metazoa</taxon>
        <taxon>Ecdysozoa</taxon>
        <taxon>Arthropoda</taxon>
        <taxon>Chelicerata</taxon>
        <taxon>Arachnida</taxon>
        <taxon>Araneae</taxon>
        <taxon>Araneomorphae</taxon>
        <taxon>Entelegynae</taxon>
        <taxon>Araneoidea</taxon>
        <taxon>Araneidae</taxon>
        <taxon>Araneus</taxon>
    </lineage>
</organism>
<dbReference type="Gene3D" id="1.10.340.70">
    <property type="match status" value="1"/>
</dbReference>